<name>A0A1D1YWB5_9ARAE</name>
<dbReference type="PRINTS" id="PR00364">
    <property type="entry name" value="DISEASERSIST"/>
</dbReference>
<dbReference type="InterPro" id="IPR058922">
    <property type="entry name" value="WHD_DRP"/>
</dbReference>
<dbReference type="InterPro" id="IPR055414">
    <property type="entry name" value="LRR_R13L4/SHOC2-like"/>
</dbReference>
<dbReference type="GO" id="GO:0002758">
    <property type="term" value="P:innate immune response-activating signaling pathway"/>
    <property type="evidence" value="ECO:0007669"/>
    <property type="project" value="UniProtKB-ARBA"/>
</dbReference>
<evidence type="ECO:0000256" key="5">
    <source>
        <dbReference type="SAM" id="Coils"/>
    </source>
</evidence>
<dbReference type="FunFam" id="1.10.10.10:FF:000322">
    <property type="entry name" value="Probable disease resistance protein At1g63360"/>
    <property type="match status" value="1"/>
</dbReference>
<dbReference type="Pfam" id="PF23598">
    <property type="entry name" value="LRR_14"/>
    <property type="match status" value="1"/>
</dbReference>
<dbReference type="SUPFAM" id="SSF52058">
    <property type="entry name" value="L domain-like"/>
    <property type="match status" value="1"/>
</dbReference>
<dbReference type="InterPro" id="IPR002182">
    <property type="entry name" value="NB-ARC"/>
</dbReference>
<dbReference type="SMART" id="SM00382">
    <property type="entry name" value="AAA"/>
    <property type="match status" value="1"/>
</dbReference>
<dbReference type="Gene3D" id="1.10.10.10">
    <property type="entry name" value="Winged helix-like DNA-binding domain superfamily/Winged helix DNA-binding domain"/>
    <property type="match status" value="1"/>
</dbReference>
<reference evidence="7" key="1">
    <citation type="submission" date="2015-07" db="EMBL/GenBank/DDBJ databases">
        <title>Transcriptome Assembly of Anthurium amnicola.</title>
        <authorList>
            <person name="Suzuki J."/>
        </authorList>
    </citation>
    <scope>NUCLEOTIDE SEQUENCE</scope>
</reference>
<dbReference type="FunFam" id="1.10.8.430:FF:000003">
    <property type="entry name" value="Probable disease resistance protein At5g66910"/>
    <property type="match status" value="1"/>
</dbReference>
<dbReference type="AlphaFoldDB" id="A0A1D1YWB5"/>
<sequence length="1017" mass="114020">MPIIIPCFTCFGDQDPVRDALAGTLQSKVGELVSVLWDWTLGWPTNLILLSQNAELLDKEMEELKEMRNDMKRRVECEEAQPSMERMDQVEGWMARVGELDVQVSGFRAARERQSIWITGFCLGRTATEQLKRVRQLTSQLGNLNTVVGTAAPDADVLGEEMKELRILRDDLMRSVRIKEADPQMKRTHLEKEWVEMVDALDAEVVEFLRSQSPGYTEVAKKLRQVRKLKSQGNFDGKEVVTQVPPDAVEAVPSKPVSSIVGGEETLSEIRGHLRNEQVGIIGVYGMGGVGKTTILKQINNELCAAGTHGGLFDVVIMITVSRVQNKLAIQKDIGERIGLTLAEDDGGAGNSSRLVEHQARTLFKALSRKRFLLLLDDVWEQLVNMCKVVFTTRSEEVCIDMGAHEKVQVNLLSEGQSWELFRRTVRANAILDNPSIRPLAEKAVTQCGGLPLALITVGRAMANKKLPQEWSAAVKALQDNAQELRGMKDRVLEALKFSFDWLQTDTLRCCLLYCSLFPEDFEIDREQLVEYWIGEGFIDGTESTSDADMDRARGRGHMLITDLQAACLLERGISDETNRVKLHDTVHDMALWLTSGSVQGYTNKFLVHAGRGPESPLPGTARWGDAMRISFMCNTNLILPSSIPDCPNAETLLMNGNPYTAGVCDALFTSLPMLRVLDLSQARIYELPVSIGLLVHLQYLNISLTRMVSLPKELGKLVNLRQLVMRSTTYLLRIPLEAFLPLSRLQSLNMYCSNYSWRWELSESDAEQQRGACLRDLERLDGLSELGLNITTSDCLNGLLSSRRFTRSMRFLSLLVVDGLTPSRLQAALSSMEGLQELQLNSCAQIEELRFTDHQLQSLGSLVLKYLPLSRVVADGEAPLRCLRRLEITGCHSLRHITWAGRLPCIKSIDVIFCDSMEELLAGDEVDVVEGRAFPMLTMLKLEMLPMLKSIAPHPLPSLESLKVYDCPELKKIPFGASSAKWIKLISGKQEWWDGLQWEDQIVKEQLLPHFVDPSQ</sequence>
<accession>A0A1D1YWB5</accession>
<keyword evidence="4" id="KW-0547">Nucleotide-binding</keyword>
<dbReference type="InterPro" id="IPR050905">
    <property type="entry name" value="Plant_NBS-LRR"/>
</dbReference>
<keyword evidence="2" id="KW-0677">Repeat</keyword>
<organism evidence="7">
    <name type="scientific">Anthurium amnicola</name>
    <dbReference type="NCBI Taxonomy" id="1678845"/>
    <lineage>
        <taxon>Eukaryota</taxon>
        <taxon>Viridiplantae</taxon>
        <taxon>Streptophyta</taxon>
        <taxon>Embryophyta</taxon>
        <taxon>Tracheophyta</taxon>
        <taxon>Spermatophyta</taxon>
        <taxon>Magnoliopsida</taxon>
        <taxon>Liliopsida</taxon>
        <taxon>Araceae</taxon>
        <taxon>Pothoideae</taxon>
        <taxon>Potheae</taxon>
        <taxon>Anthurium</taxon>
    </lineage>
</organism>
<dbReference type="PANTHER" id="PTHR33463">
    <property type="entry name" value="NB-ARC DOMAIN-CONTAINING PROTEIN-RELATED"/>
    <property type="match status" value="1"/>
</dbReference>
<dbReference type="Gene3D" id="1.10.8.430">
    <property type="entry name" value="Helical domain of apoptotic protease-activating factors"/>
    <property type="match status" value="1"/>
</dbReference>
<evidence type="ECO:0000256" key="1">
    <source>
        <dbReference type="ARBA" id="ARBA00008894"/>
    </source>
</evidence>
<keyword evidence="4" id="KW-0067">ATP-binding</keyword>
<feature type="domain" description="AAA+ ATPase" evidence="6">
    <location>
        <begin position="278"/>
        <end position="414"/>
    </location>
</feature>
<dbReference type="InterPro" id="IPR027417">
    <property type="entry name" value="P-loop_NTPase"/>
</dbReference>
<dbReference type="GO" id="GO:0043531">
    <property type="term" value="F:ADP binding"/>
    <property type="evidence" value="ECO:0007669"/>
    <property type="project" value="InterPro"/>
</dbReference>
<evidence type="ECO:0000256" key="4">
    <source>
        <dbReference type="ARBA" id="ARBA00022840"/>
    </source>
</evidence>
<evidence type="ECO:0000313" key="7">
    <source>
        <dbReference type="EMBL" id="JAT58935.1"/>
    </source>
</evidence>
<gene>
    <name evidence="7" type="primary">RPS2_95</name>
    <name evidence="7" type="ORF">g.126229</name>
</gene>
<dbReference type="GO" id="GO:0042742">
    <property type="term" value="P:defense response to bacterium"/>
    <property type="evidence" value="ECO:0007669"/>
    <property type="project" value="UniProtKB-ARBA"/>
</dbReference>
<proteinExistence type="inferred from homology"/>
<evidence type="ECO:0000256" key="2">
    <source>
        <dbReference type="ARBA" id="ARBA00022737"/>
    </source>
</evidence>
<dbReference type="Gene3D" id="3.80.10.10">
    <property type="entry name" value="Ribonuclease Inhibitor"/>
    <property type="match status" value="2"/>
</dbReference>
<dbReference type="Gene3D" id="3.40.50.300">
    <property type="entry name" value="P-loop containing nucleotide triphosphate hydrolases"/>
    <property type="match status" value="1"/>
</dbReference>
<dbReference type="Pfam" id="PF23559">
    <property type="entry name" value="WHD_DRP"/>
    <property type="match status" value="1"/>
</dbReference>
<dbReference type="GO" id="GO:0005524">
    <property type="term" value="F:ATP binding"/>
    <property type="evidence" value="ECO:0007669"/>
    <property type="project" value="UniProtKB-KW"/>
</dbReference>
<protein>
    <submittedName>
        <fullName evidence="7">Disease resistance protein RPS2</fullName>
    </submittedName>
</protein>
<dbReference type="InterPro" id="IPR032675">
    <property type="entry name" value="LRR_dom_sf"/>
</dbReference>
<dbReference type="SUPFAM" id="SSF52540">
    <property type="entry name" value="P-loop containing nucleoside triphosphate hydrolases"/>
    <property type="match status" value="1"/>
</dbReference>
<comment type="similarity">
    <text evidence="1">Belongs to the disease resistance NB-LRR family.</text>
</comment>
<keyword evidence="5" id="KW-0175">Coiled coil</keyword>
<feature type="coiled-coil region" evidence="5">
    <location>
        <begin position="47"/>
        <end position="81"/>
    </location>
</feature>
<dbReference type="Pfam" id="PF00931">
    <property type="entry name" value="NB-ARC"/>
    <property type="match status" value="1"/>
</dbReference>
<evidence type="ECO:0000256" key="3">
    <source>
        <dbReference type="ARBA" id="ARBA00022821"/>
    </source>
</evidence>
<dbReference type="InterPro" id="IPR036388">
    <property type="entry name" value="WH-like_DNA-bd_sf"/>
</dbReference>
<dbReference type="EMBL" id="GDJX01009001">
    <property type="protein sequence ID" value="JAT58935.1"/>
    <property type="molecule type" value="Transcribed_RNA"/>
</dbReference>
<evidence type="ECO:0000259" key="6">
    <source>
        <dbReference type="SMART" id="SM00382"/>
    </source>
</evidence>
<dbReference type="InterPro" id="IPR003593">
    <property type="entry name" value="AAA+_ATPase"/>
</dbReference>
<dbReference type="FunFam" id="3.40.50.300:FF:001091">
    <property type="entry name" value="Probable disease resistance protein At1g61300"/>
    <property type="match status" value="1"/>
</dbReference>
<dbReference type="GO" id="GO:0009626">
    <property type="term" value="P:plant-type hypersensitive response"/>
    <property type="evidence" value="ECO:0007669"/>
    <property type="project" value="UniProtKB-ARBA"/>
</dbReference>
<dbReference type="PANTHER" id="PTHR33463:SF204">
    <property type="entry name" value="NB-ARC DOMAIN-CONTAINING PROTEIN"/>
    <property type="match status" value="1"/>
</dbReference>
<dbReference type="InterPro" id="IPR042197">
    <property type="entry name" value="Apaf_helical"/>
</dbReference>
<keyword evidence="3" id="KW-0611">Plant defense</keyword>